<feature type="non-terminal residue" evidence="1">
    <location>
        <position position="1"/>
    </location>
</feature>
<organism evidence="1">
    <name type="scientific">marine sediment metagenome</name>
    <dbReference type="NCBI Taxonomy" id="412755"/>
    <lineage>
        <taxon>unclassified sequences</taxon>
        <taxon>metagenomes</taxon>
        <taxon>ecological metagenomes</taxon>
    </lineage>
</organism>
<accession>X1QFZ8</accession>
<evidence type="ECO:0000313" key="1">
    <source>
        <dbReference type="EMBL" id="GAI42199.1"/>
    </source>
</evidence>
<dbReference type="AlphaFoldDB" id="X1QFZ8"/>
<proteinExistence type="predicted"/>
<name>X1QFZ8_9ZZZZ</name>
<comment type="caution">
    <text evidence="1">The sequence shown here is derived from an EMBL/GenBank/DDBJ whole genome shotgun (WGS) entry which is preliminary data.</text>
</comment>
<sequence>QEDGERVRICDMSDKHLVACVNLLRQYAEAVFYKHLLLIPESAIAATDGRLLTPKGLHACTDNFEREVDKLVLKHWHDYVPKIFWNMIKDVQRRAVLRPGIIDNLIGIPNWIVR</sequence>
<gene>
    <name evidence="1" type="ORF">S06H3_39141</name>
</gene>
<reference evidence="1" key="1">
    <citation type="journal article" date="2014" name="Front. Microbiol.">
        <title>High frequency of phylogenetically diverse reductive dehalogenase-homologous genes in deep subseafloor sedimentary metagenomes.</title>
        <authorList>
            <person name="Kawai M."/>
            <person name="Futagami T."/>
            <person name="Toyoda A."/>
            <person name="Takaki Y."/>
            <person name="Nishi S."/>
            <person name="Hori S."/>
            <person name="Arai W."/>
            <person name="Tsubouchi T."/>
            <person name="Morono Y."/>
            <person name="Uchiyama I."/>
            <person name="Ito T."/>
            <person name="Fujiyama A."/>
            <person name="Inagaki F."/>
            <person name="Takami H."/>
        </authorList>
    </citation>
    <scope>NUCLEOTIDE SEQUENCE</scope>
    <source>
        <strain evidence="1">Expedition CK06-06</strain>
    </source>
</reference>
<protein>
    <submittedName>
        <fullName evidence="1">Uncharacterized protein</fullName>
    </submittedName>
</protein>
<dbReference type="EMBL" id="BARV01023911">
    <property type="protein sequence ID" value="GAI42199.1"/>
    <property type="molecule type" value="Genomic_DNA"/>
</dbReference>